<dbReference type="OrthoDB" id="10395216at2759"/>
<organism evidence="1 2">
    <name type="scientific">Araneus ventricosus</name>
    <name type="common">Orbweaver spider</name>
    <name type="synonym">Epeira ventricosa</name>
    <dbReference type="NCBI Taxonomy" id="182803"/>
    <lineage>
        <taxon>Eukaryota</taxon>
        <taxon>Metazoa</taxon>
        <taxon>Ecdysozoa</taxon>
        <taxon>Arthropoda</taxon>
        <taxon>Chelicerata</taxon>
        <taxon>Arachnida</taxon>
        <taxon>Araneae</taxon>
        <taxon>Araneomorphae</taxon>
        <taxon>Entelegynae</taxon>
        <taxon>Araneoidea</taxon>
        <taxon>Araneidae</taxon>
        <taxon>Araneus</taxon>
    </lineage>
</organism>
<sequence>MSLIHVAYQTIQQLVEAFQALDPVKLPHPEKPNFVLVDPRHYYGSYGGLVYDSILDRYSQMSLKIPFIASPIGHGLSVVWWSSPEPPFTGDVHALSVQDRVGVTPDVYNQMHRHVIRKKVPPASRYYGKNAWCM</sequence>
<proteinExistence type="predicted"/>
<evidence type="ECO:0000313" key="2">
    <source>
        <dbReference type="Proteomes" id="UP000499080"/>
    </source>
</evidence>
<dbReference type="EMBL" id="BGPR01144886">
    <property type="protein sequence ID" value="GBN74911.1"/>
    <property type="molecule type" value="Genomic_DNA"/>
</dbReference>
<dbReference type="AlphaFoldDB" id="A0A4Y2RGY9"/>
<keyword evidence="2" id="KW-1185">Reference proteome</keyword>
<comment type="caution">
    <text evidence="1">The sequence shown here is derived from an EMBL/GenBank/DDBJ whole genome shotgun (WGS) entry which is preliminary data.</text>
</comment>
<reference evidence="1 2" key="1">
    <citation type="journal article" date="2019" name="Sci. Rep.">
        <title>Orb-weaving spider Araneus ventricosus genome elucidates the spidroin gene catalogue.</title>
        <authorList>
            <person name="Kono N."/>
            <person name="Nakamura H."/>
            <person name="Ohtoshi R."/>
            <person name="Moran D.A.P."/>
            <person name="Shinohara A."/>
            <person name="Yoshida Y."/>
            <person name="Fujiwara M."/>
            <person name="Mori M."/>
            <person name="Tomita M."/>
            <person name="Arakawa K."/>
        </authorList>
    </citation>
    <scope>NUCLEOTIDE SEQUENCE [LARGE SCALE GENOMIC DNA]</scope>
</reference>
<dbReference type="Proteomes" id="UP000499080">
    <property type="component" value="Unassembled WGS sequence"/>
</dbReference>
<name>A0A4Y2RGY9_ARAVE</name>
<evidence type="ECO:0000313" key="1">
    <source>
        <dbReference type="EMBL" id="GBN74911.1"/>
    </source>
</evidence>
<protein>
    <submittedName>
        <fullName evidence="1">Uncharacterized protein</fullName>
    </submittedName>
</protein>
<accession>A0A4Y2RGY9</accession>
<gene>
    <name evidence="1" type="ORF">AVEN_59080_1</name>
</gene>